<feature type="non-terminal residue" evidence="1">
    <location>
        <position position="1"/>
    </location>
</feature>
<proteinExistence type="predicted"/>
<evidence type="ECO:0000313" key="1">
    <source>
        <dbReference type="EMBL" id="CAG8635302.1"/>
    </source>
</evidence>
<accession>A0ACA9N508</accession>
<organism evidence="1 2">
    <name type="scientific">Racocetra persica</name>
    <dbReference type="NCBI Taxonomy" id="160502"/>
    <lineage>
        <taxon>Eukaryota</taxon>
        <taxon>Fungi</taxon>
        <taxon>Fungi incertae sedis</taxon>
        <taxon>Mucoromycota</taxon>
        <taxon>Glomeromycotina</taxon>
        <taxon>Glomeromycetes</taxon>
        <taxon>Diversisporales</taxon>
        <taxon>Gigasporaceae</taxon>
        <taxon>Racocetra</taxon>
    </lineage>
</organism>
<keyword evidence="2" id="KW-1185">Reference proteome</keyword>
<gene>
    <name evidence="1" type="ORF">RPERSI_LOCUS7268</name>
</gene>
<sequence length="139" mass="15690">AKFVQKSSHSTKFNSVPIASLKMPRQKKSTIHVRNRPEGFTISIVGKIENTIILKNNLKQSSKQTKADYAKIILQYSNKQTNYSTTFELNHVIYDKVKKILKAENGSGETTKSSASKINAKTLEEVTKYEMGNSIFLFT</sequence>
<comment type="caution">
    <text evidence="1">The sequence shown here is derived from an EMBL/GenBank/DDBJ whole genome shotgun (WGS) entry which is preliminary data.</text>
</comment>
<protein>
    <submittedName>
        <fullName evidence="1">34892_t:CDS:1</fullName>
    </submittedName>
</protein>
<dbReference type="Proteomes" id="UP000789920">
    <property type="component" value="Unassembled WGS sequence"/>
</dbReference>
<reference evidence="1" key="1">
    <citation type="submission" date="2021-06" db="EMBL/GenBank/DDBJ databases">
        <authorList>
            <person name="Kallberg Y."/>
            <person name="Tangrot J."/>
            <person name="Rosling A."/>
        </authorList>
    </citation>
    <scope>NUCLEOTIDE SEQUENCE</scope>
    <source>
        <strain evidence="1">MA461A</strain>
    </source>
</reference>
<name>A0ACA9N508_9GLOM</name>
<dbReference type="EMBL" id="CAJVQC010012145">
    <property type="protein sequence ID" value="CAG8635302.1"/>
    <property type="molecule type" value="Genomic_DNA"/>
</dbReference>
<evidence type="ECO:0000313" key="2">
    <source>
        <dbReference type="Proteomes" id="UP000789920"/>
    </source>
</evidence>